<dbReference type="RefSeq" id="WP_260999138.1">
    <property type="nucleotide sequence ID" value="NZ_CP054475.1"/>
</dbReference>
<feature type="domain" description="Type II secretion system protein GspG C-terminal" evidence="2">
    <location>
        <begin position="128"/>
        <end position="214"/>
    </location>
</feature>
<organism evidence="3 4">
    <name type="scientific">Thalassolituus hydrocarboniclasticus</name>
    <dbReference type="NCBI Taxonomy" id="2742796"/>
    <lineage>
        <taxon>Bacteria</taxon>
        <taxon>Pseudomonadati</taxon>
        <taxon>Pseudomonadota</taxon>
        <taxon>Gammaproteobacteria</taxon>
        <taxon>Oceanospirillales</taxon>
        <taxon>Oceanospirillaceae</taxon>
        <taxon>Thalassolituus</taxon>
    </lineage>
</organism>
<accession>A0ABY6A9C2</accession>
<dbReference type="InterPro" id="IPR013545">
    <property type="entry name" value="T2SS_protein-GspG_C"/>
</dbReference>
<keyword evidence="1" id="KW-0812">Transmembrane</keyword>
<dbReference type="Proteomes" id="UP001065322">
    <property type="component" value="Chromosome"/>
</dbReference>
<dbReference type="SUPFAM" id="SSF54523">
    <property type="entry name" value="Pili subunits"/>
    <property type="match status" value="1"/>
</dbReference>
<feature type="transmembrane region" description="Helical" evidence="1">
    <location>
        <begin position="64"/>
        <end position="91"/>
    </location>
</feature>
<evidence type="ECO:0000313" key="4">
    <source>
        <dbReference type="Proteomes" id="UP001065322"/>
    </source>
</evidence>
<sequence length="232" mass="26100">MNKEPNFEEYSYENLLSAYRVINGEKYPERKEIIAKLIDERKDSAEAVALRETYAKEDKSPGCLGFVIGGLSFIPLIGVIFGIIAIVWGFAVKNTTLKVVGSLGIAFTIILYSSLGYFGFVQEDGVYDELRQKMAKSQLNSAIQAIEFYKVQNGSYPESLKILQESLPENSFVFLFDPTQIDATEGVYYFYELLGDSKYHIRALGRDGVFNTEDDVLPTPMDNIGLVVDYSR</sequence>
<dbReference type="Gene3D" id="3.30.700.10">
    <property type="entry name" value="Glycoprotein, Type 4 Pilin"/>
    <property type="match status" value="1"/>
</dbReference>
<name>A0ABY6A9C2_9GAMM</name>
<keyword evidence="1" id="KW-0472">Membrane</keyword>
<dbReference type="EMBL" id="CP054475">
    <property type="protein sequence ID" value="UXD87215.1"/>
    <property type="molecule type" value="Genomic_DNA"/>
</dbReference>
<dbReference type="Pfam" id="PF08334">
    <property type="entry name" value="T2SSG"/>
    <property type="match status" value="1"/>
</dbReference>
<reference evidence="4" key="1">
    <citation type="submission" date="2020-06" db="EMBL/GenBank/DDBJ databases">
        <title>Thalassolituus marinus alknpb1M-1, a hydrocarbon-degrading bacterium isolated from the deep-sea overlying water using an in-situ strategy from the South China Sea basin.</title>
        <authorList>
            <person name="Dong C."/>
            <person name="Chen Y."/>
            <person name="Shao Z."/>
        </authorList>
    </citation>
    <scope>NUCLEOTIDE SEQUENCE [LARGE SCALE GENOMIC DNA]</scope>
    <source>
        <strain evidence="4">alknpb1M-1</strain>
    </source>
</reference>
<gene>
    <name evidence="3" type="ORF">HUF19_07135</name>
</gene>
<dbReference type="InterPro" id="IPR045584">
    <property type="entry name" value="Pilin-like"/>
</dbReference>
<evidence type="ECO:0000259" key="2">
    <source>
        <dbReference type="Pfam" id="PF08334"/>
    </source>
</evidence>
<protein>
    <submittedName>
        <fullName evidence="3">Type II secretion system protein GspG</fullName>
    </submittedName>
</protein>
<evidence type="ECO:0000313" key="3">
    <source>
        <dbReference type="EMBL" id="UXD87215.1"/>
    </source>
</evidence>
<proteinExistence type="predicted"/>
<keyword evidence="1" id="KW-1133">Transmembrane helix</keyword>
<evidence type="ECO:0000256" key="1">
    <source>
        <dbReference type="SAM" id="Phobius"/>
    </source>
</evidence>
<keyword evidence="4" id="KW-1185">Reference proteome</keyword>
<feature type="transmembrane region" description="Helical" evidence="1">
    <location>
        <begin position="103"/>
        <end position="121"/>
    </location>
</feature>